<dbReference type="InterPro" id="IPR002919">
    <property type="entry name" value="TIL_dom"/>
</dbReference>
<evidence type="ECO:0000313" key="4">
    <source>
        <dbReference type="Ensembl" id="ENSXETP00000108522"/>
    </source>
</evidence>
<gene>
    <name evidence="4" type="primary">LOC116412438</name>
</gene>
<reference evidence="4" key="1">
    <citation type="journal article" date="2010" name="Science">
        <title>The genome of the Western clawed frog Xenopus tropicalis.</title>
        <authorList>
            <person name="Hellsten U."/>
            <person name="Harland R.M."/>
            <person name="Gilchrist M.J."/>
            <person name="Hendrix D."/>
            <person name="Jurka J."/>
            <person name="Kapitonov V."/>
            <person name="Ovcharenko I."/>
            <person name="Putnam N.H."/>
            <person name="Shu S."/>
            <person name="Taher L."/>
            <person name="Blitz I.L."/>
            <person name="Blumberg B."/>
            <person name="Dichmann D.S."/>
            <person name="Dubchak I."/>
            <person name="Amaya E."/>
            <person name="Detter J.C."/>
            <person name="Fletcher R."/>
            <person name="Gerhard D.S."/>
            <person name="Goodstein D."/>
            <person name="Graves T."/>
            <person name="Grigoriev I.V."/>
            <person name="Grimwood J."/>
            <person name="Kawashima T."/>
            <person name="Lindquist E."/>
            <person name="Lucas S.M."/>
            <person name="Mead P.E."/>
            <person name="Mitros T."/>
            <person name="Ogino H."/>
            <person name="Ohta Y."/>
            <person name="Poliakov A.V."/>
            <person name="Pollet N."/>
            <person name="Robert J."/>
            <person name="Salamov A."/>
            <person name="Sater A.K."/>
            <person name="Schmutz J."/>
            <person name="Terry A."/>
            <person name="Vize P.D."/>
            <person name="Warren W.C."/>
            <person name="Wells D."/>
            <person name="Wills A."/>
            <person name="Wilson R.K."/>
            <person name="Zimmerman L.B."/>
            <person name="Zorn A.M."/>
            <person name="Grainger R."/>
            <person name="Grammer T."/>
            <person name="Khokha M.K."/>
            <person name="Richardson P.M."/>
            <person name="Rokhsar D.S."/>
        </authorList>
    </citation>
    <scope>NUCLEOTIDE SEQUENCE [LARGE SCALE GENOMIC DNA]</scope>
    <source>
        <strain evidence="4">Nigerian</strain>
    </source>
</reference>
<dbReference type="AlphaFoldDB" id="A0A803JKN9"/>
<feature type="domain" description="TIL" evidence="3">
    <location>
        <begin position="164"/>
        <end position="220"/>
    </location>
</feature>
<accession>A0A803JKN9</accession>
<dbReference type="CDD" id="cd19941">
    <property type="entry name" value="TIL"/>
    <property type="match status" value="3"/>
</dbReference>
<keyword evidence="1" id="KW-0646">Protease inhibitor</keyword>
<dbReference type="PANTHER" id="PTHR23259">
    <property type="entry name" value="RIDDLE"/>
    <property type="match status" value="1"/>
</dbReference>
<dbReference type="InterPro" id="IPR036084">
    <property type="entry name" value="Ser_inhib-like_sf"/>
</dbReference>
<dbReference type="Gene3D" id="2.10.25.10">
    <property type="entry name" value="Laminin"/>
    <property type="match status" value="3"/>
</dbReference>
<protein>
    <submittedName>
        <fullName evidence="4">Serine protease inhibitor swm-1-like</fullName>
    </submittedName>
</protein>
<dbReference type="InParanoid" id="A0A803JKN9"/>
<dbReference type="InterPro" id="IPR051368">
    <property type="entry name" value="SerProtInhib-TIL_Domain"/>
</dbReference>
<feature type="domain" description="TIL" evidence="3">
    <location>
        <begin position="56"/>
        <end position="113"/>
    </location>
</feature>
<dbReference type="Pfam" id="PF01826">
    <property type="entry name" value="TIL"/>
    <property type="match status" value="3"/>
</dbReference>
<evidence type="ECO:0000256" key="2">
    <source>
        <dbReference type="ARBA" id="ARBA00023157"/>
    </source>
</evidence>
<dbReference type="GO" id="GO:0030414">
    <property type="term" value="F:peptidase inhibitor activity"/>
    <property type="evidence" value="ECO:0007669"/>
    <property type="project" value="UniProtKB-KW"/>
</dbReference>
<dbReference type="GeneTree" id="ENSGT01000000220143"/>
<name>A0A803JKN9_XENTR</name>
<dbReference type="PANTHER" id="PTHR23259:SF69">
    <property type="entry name" value="GEO11767P1-RELATED"/>
    <property type="match status" value="1"/>
</dbReference>
<feature type="domain" description="TIL" evidence="3">
    <location>
        <begin position="224"/>
        <end position="280"/>
    </location>
</feature>
<evidence type="ECO:0000256" key="1">
    <source>
        <dbReference type="ARBA" id="ARBA00022690"/>
    </source>
</evidence>
<proteinExistence type="predicted"/>
<dbReference type="Ensembl" id="ENSXETT00000111724">
    <property type="protein sequence ID" value="ENSXETP00000108522"/>
    <property type="gene ID" value="ENSXETG00000042452"/>
</dbReference>
<sequence length="285" mass="31617">MLYFCFSSFNSAFPSKFRQKLTMGICKKYSSLSLLAMALIFVAPDQSEAATTKDPCPANMFYRCKRTCYNNCDNLNSTSDAGCTRVCRLGCDCKQGYVFKSKDSNTCVPVSACNVSCPEHSAFIPCYRQKFTMATWQNYSFLLAMALVFMANVQSQDAPPQGRCPADMVYGCKRVCFSNCDNLNSTRDVCILMCPIGCDCKEGFVFKSKDSNTCVPVSACKVSCPQHSTFIPCYTHSRKSCRTKDDPETSSGTCSPRCVCDKGYILSDEPDPRCIKISECPKITN</sequence>
<organism evidence="4">
    <name type="scientific">Xenopus tropicalis</name>
    <name type="common">Western clawed frog</name>
    <name type="synonym">Silurana tropicalis</name>
    <dbReference type="NCBI Taxonomy" id="8364"/>
    <lineage>
        <taxon>Eukaryota</taxon>
        <taxon>Metazoa</taxon>
        <taxon>Chordata</taxon>
        <taxon>Craniata</taxon>
        <taxon>Vertebrata</taxon>
        <taxon>Euteleostomi</taxon>
        <taxon>Amphibia</taxon>
        <taxon>Batrachia</taxon>
        <taxon>Anura</taxon>
        <taxon>Pipoidea</taxon>
        <taxon>Pipidae</taxon>
        <taxon>Xenopodinae</taxon>
        <taxon>Xenopus</taxon>
        <taxon>Silurana</taxon>
    </lineage>
</organism>
<keyword evidence="2" id="KW-1015">Disulfide bond</keyword>
<reference evidence="4" key="2">
    <citation type="submission" date="2021-03" db="UniProtKB">
        <authorList>
            <consortium name="Ensembl"/>
        </authorList>
    </citation>
    <scope>IDENTIFICATION</scope>
</reference>
<evidence type="ECO:0000259" key="3">
    <source>
        <dbReference type="Pfam" id="PF01826"/>
    </source>
</evidence>
<dbReference type="SUPFAM" id="SSF57567">
    <property type="entry name" value="Serine protease inhibitors"/>
    <property type="match status" value="3"/>
</dbReference>